<dbReference type="GeneID" id="24795335"/>
<evidence type="ECO:0000313" key="3">
    <source>
        <dbReference type="EMBL" id="AIG98594.1"/>
    </source>
</evidence>
<dbReference type="InterPro" id="IPR005097">
    <property type="entry name" value="Sacchrp_dh_NADP-bd"/>
</dbReference>
<proteinExistence type="predicted"/>
<sequence length="408" mass="44054">MKCIVLGCGTVGTTAAMILSRSGIFSELYLADLSKENALKAASLCQLDESKAMTCDAGNVDEVSALVKDFDVVLNCVGPFYEYGPKLLKAAIKAGVNYVDICDDYDATVEQLKMDEEAKKAGIKAVIGMGSSPGLANLLAKYAALHLFDETEAIDIYHAHGGEATEGAAVVKHRIHSMEMEIPVFLDGEFKTVKLFEESGKALEEEFEFPLIGKYWVYAYPHPETITLPKYIKGVRRVTNLGLVLPPEYAELIKTLVRIGMTSSPPIKVGEQMVDPLEFAVAFILSKRGELLKKAGITEPMGCVTVAVKGKKGGETKRYYFSLASRGMGMGEGTGIPAAIGAMLMGMGKVDGVGVMPPEACIDPIDALQLAQKILQAMGVERIPLIVEVEDDGGRREIDFREVFPQLG</sequence>
<dbReference type="EMBL" id="CP006577">
    <property type="protein sequence ID" value="AIG98594.1"/>
    <property type="molecule type" value="Genomic_DNA"/>
</dbReference>
<dbReference type="RefSeq" id="WP_052358777.1">
    <property type="nucleotide sequence ID" value="NZ_CP006577.1"/>
</dbReference>
<evidence type="ECO:0000313" key="4">
    <source>
        <dbReference type="Proteomes" id="UP000028501"/>
    </source>
</evidence>
<dbReference type="PANTHER" id="PTHR43796">
    <property type="entry name" value="CARBOXYNORSPERMIDINE SYNTHASE"/>
    <property type="match status" value="1"/>
</dbReference>
<dbReference type="SUPFAM" id="SSF51735">
    <property type="entry name" value="NAD(P)-binding Rossmann-fold domains"/>
    <property type="match status" value="1"/>
</dbReference>
<dbReference type="Pfam" id="PF03435">
    <property type="entry name" value="Sacchrp_dh_NADP"/>
    <property type="match status" value="1"/>
</dbReference>
<reference evidence="3 4" key="1">
    <citation type="submission" date="2013-07" db="EMBL/GenBank/DDBJ databases">
        <title>Genome of Archaeoglobus fulgidus.</title>
        <authorList>
            <person name="Fiebig A."/>
            <person name="Birkeland N.-K."/>
        </authorList>
    </citation>
    <scope>NUCLEOTIDE SEQUENCE [LARGE SCALE GENOMIC DNA]</scope>
    <source>
        <strain evidence="3 4">DSM 8774</strain>
    </source>
</reference>
<protein>
    <submittedName>
        <fullName evidence="3">Saccharopine dehydrogenase</fullName>
    </submittedName>
</protein>
<accession>A0A075WHI6</accession>
<dbReference type="Pfam" id="PF16653">
    <property type="entry name" value="Sacchrp_dh_C"/>
    <property type="match status" value="1"/>
</dbReference>
<dbReference type="PANTHER" id="PTHR43796:SF2">
    <property type="entry name" value="CARBOXYNORSPERMIDINE SYNTHASE"/>
    <property type="match status" value="1"/>
</dbReference>
<dbReference type="Gene3D" id="3.30.360.10">
    <property type="entry name" value="Dihydrodipicolinate Reductase, domain 2"/>
    <property type="match status" value="1"/>
</dbReference>
<name>A0A075WHI6_ARCFL</name>
<dbReference type="KEGG" id="afg:AFULGI_00018390"/>
<gene>
    <name evidence="3" type="ORF">AFULGI_00018390</name>
</gene>
<feature type="domain" description="Saccharopine dehydrogenase-like C-terminal" evidence="2">
    <location>
        <begin position="188"/>
        <end position="378"/>
    </location>
</feature>
<evidence type="ECO:0000259" key="1">
    <source>
        <dbReference type="Pfam" id="PF03435"/>
    </source>
</evidence>
<dbReference type="Proteomes" id="UP000028501">
    <property type="component" value="Chromosome"/>
</dbReference>
<organism evidence="3 4">
    <name type="scientific">Archaeoglobus fulgidus DSM 8774</name>
    <dbReference type="NCBI Taxonomy" id="1344584"/>
    <lineage>
        <taxon>Archaea</taxon>
        <taxon>Methanobacteriati</taxon>
        <taxon>Methanobacteriota</taxon>
        <taxon>Archaeoglobi</taxon>
        <taxon>Archaeoglobales</taxon>
        <taxon>Archaeoglobaceae</taxon>
        <taxon>Archaeoglobus</taxon>
    </lineage>
</organism>
<dbReference type="InterPro" id="IPR032095">
    <property type="entry name" value="Sacchrp_dh-like_C"/>
</dbReference>
<dbReference type="AlphaFoldDB" id="A0A075WHI6"/>
<dbReference type="HOGENOM" id="CLU_032858_3_1_2"/>
<dbReference type="InterPro" id="IPR036291">
    <property type="entry name" value="NAD(P)-bd_dom_sf"/>
</dbReference>
<feature type="domain" description="Saccharopine dehydrogenase NADP binding" evidence="1">
    <location>
        <begin position="4"/>
        <end position="126"/>
    </location>
</feature>
<dbReference type="Gene3D" id="3.40.50.720">
    <property type="entry name" value="NAD(P)-binding Rossmann-like Domain"/>
    <property type="match status" value="1"/>
</dbReference>
<evidence type="ECO:0000259" key="2">
    <source>
        <dbReference type="Pfam" id="PF16653"/>
    </source>
</evidence>